<feature type="compositionally biased region" description="Basic and acidic residues" evidence="1">
    <location>
        <begin position="74"/>
        <end position="104"/>
    </location>
</feature>
<feature type="region of interest" description="Disordered" evidence="1">
    <location>
        <begin position="37"/>
        <end position="130"/>
    </location>
</feature>
<protein>
    <submittedName>
        <fullName evidence="2">Uncharacterized protein</fullName>
    </submittedName>
</protein>
<evidence type="ECO:0000313" key="2">
    <source>
        <dbReference type="EMBL" id="TMS37042.1"/>
    </source>
</evidence>
<proteinExistence type="predicted"/>
<sequence>MAKQRELTNKIEELEHSLSEKTSMIKDLQEELTKRLCAEEDESHDRKKFTSSGEHLAMGQRAANKLQILMNQISEKREKSKNKNADQSESSDRSKKSKDSKYLLDKPAAAQRAKSPSLLTRLRDRSPAKAKSAALVLRFKKLAFP</sequence>
<reference evidence="2 3" key="1">
    <citation type="journal article" date="2015" name="Genome Biol.">
        <title>Comparative genomics of Steinernema reveals deeply conserved gene regulatory networks.</title>
        <authorList>
            <person name="Dillman A.R."/>
            <person name="Macchietto M."/>
            <person name="Porter C.F."/>
            <person name="Rogers A."/>
            <person name="Williams B."/>
            <person name="Antoshechkin I."/>
            <person name="Lee M.M."/>
            <person name="Goodwin Z."/>
            <person name="Lu X."/>
            <person name="Lewis E.E."/>
            <person name="Goodrich-Blair H."/>
            <person name="Stock S.P."/>
            <person name="Adams B.J."/>
            <person name="Sternberg P.W."/>
            <person name="Mortazavi A."/>
        </authorList>
    </citation>
    <scope>NUCLEOTIDE SEQUENCE [LARGE SCALE GENOMIC DNA]</scope>
    <source>
        <strain evidence="2 3">ALL</strain>
    </source>
</reference>
<evidence type="ECO:0000256" key="1">
    <source>
        <dbReference type="SAM" id="MobiDB-lite"/>
    </source>
</evidence>
<accession>A0A4U8UUK5</accession>
<comment type="caution">
    <text evidence="2">The sequence shown here is derived from an EMBL/GenBank/DDBJ whole genome shotgun (WGS) entry which is preliminary data.</text>
</comment>
<dbReference type="AlphaFoldDB" id="A0A4U8UUK5"/>
<dbReference type="Proteomes" id="UP000298663">
    <property type="component" value="Unassembled WGS sequence"/>
</dbReference>
<reference evidence="2 3" key="2">
    <citation type="journal article" date="2019" name="G3 (Bethesda)">
        <title>Hybrid Assembly of the Genome of the Entomopathogenic Nematode Steinernema carpocapsae Identifies the X-Chromosome.</title>
        <authorList>
            <person name="Serra L."/>
            <person name="Macchietto M."/>
            <person name="Macias-Munoz A."/>
            <person name="McGill C.J."/>
            <person name="Rodriguez I.M."/>
            <person name="Rodriguez B."/>
            <person name="Murad R."/>
            <person name="Mortazavi A."/>
        </authorList>
    </citation>
    <scope>NUCLEOTIDE SEQUENCE [LARGE SCALE GENOMIC DNA]</scope>
    <source>
        <strain evidence="2 3">ALL</strain>
    </source>
</reference>
<organism evidence="2 3">
    <name type="scientific">Steinernema carpocapsae</name>
    <name type="common">Entomopathogenic nematode</name>
    <dbReference type="NCBI Taxonomy" id="34508"/>
    <lineage>
        <taxon>Eukaryota</taxon>
        <taxon>Metazoa</taxon>
        <taxon>Ecdysozoa</taxon>
        <taxon>Nematoda</taxon>
        <taxon>Chromadorea</taxon>
        <taxon>Rhabditida</taxon>
        <taxon>Tylenchina</taxon>
        <taxon>Panagrolaimomorpha</taxon>
        <taxon>Strongyloidoidea</taxon>
        <taxon>Steinernematidae</taxon>
        <taxon>Steinernema</taxon>
    </lineage>
</organism>
<evidence type="ECO:0000313" key="3">
    <source>
        <dbReference type="Proteomes" id="UP000298663"/>
    </source>
</evidence>
<keyword evidence="3" id="KW-1185">Reference proteome</keyword>
<name>A0A4U8UUK5_STECR</name>
<dbReference type="STRING" id="34508.A0A4U8UUK5"/>
<gene>
    <name evidence="2" type="ORF">L596_004064</name>
</gene>
<dbReference type="EMBL" id="AZBU02000001">
    <property type="protein sequence ID" value="TMS37042.1"/>
    <property type="molecule type" value="Genomic_DNA"/>
</dbReference>
<feature type="region of interest" description="Disordered" evidence="1">
    <location>
        <begin position="1"/>
        <end position="22"/>
    </location>
</feature>